<proteinExistence type="predicted"/>
<accession>L1KRU7</accession>
<reference evidence="1 2" key="1">
    <citation type="submission" date="2012-11" db="EMBL/GenBank/DDBJ databases">
        <authorList>
            <person name="Huguet-Tapia J.C."/>
            <person name="Durkin A.S."/>
            <person name="Pettis G.S."/>
            <person name="Badger J.H."/>
        </authorList>
    </citation>
    <scope>NUCLEOTIDE SEQUENCE [LARGE SCALE GENOMIC DNA]</scope>
    <source>
        <strain evidence="1 2">91-03</strain>
    </source>
</reference>
<comment type="caution">
    <text evidence="1">The sequence shown here is derived from an EMBL/GenBank/DDBJ whole genome shotgun (WGS) entry which is preliminary data.</text>
</comment>
<keyword evidence="2" id="KW-1185">Reference proteome</keyword>
<evidence type="ECO:0000313" key="1">
    <source>
        <dbReference type="EMBL" id="EKX63210.1"/>
    </source>
</evidence>
<evidence type="ECO:0000313" key="2">
    <source>
        <dbReference type="Proteomes" id="UP000010411"/>
    </source>
</evidence>
<dbReference type="EMBL" id="AEJC01000451">
    <property type="protein sequence ID" value="EKX63210.1"/>
    <property type="molecule type" value="Genomic_DNA"/>
</dbReference>
<name>L1KRU7_9ACTN</name>
<organism evidence="1 2">
    <name type="scientific">Streptomyces ipomoeae 91-03</name>
    <dbReference type="NCBI Taxonomy" id="698759"/>
    <lineage>
        <taxon>Bacteria</taxon>
        <taxon>Bacillati</taxon>
        <taxon>Actinomycetota</taxon>
        <taxon>Actinomycetes</taxon>
        <taxon>Kitasatosporales</taxon>
        <taxon>Streptomycetaceae</taxon>
        <taxon>Streptomyces</taxon>
    </lineage>
</organism>
<dbReference type="Proteomes" id="UP000010411">
    <property type="component" value="Unassembled WGS sequence"/>
</dbReference>
<gene>
    <name evidence="1" type="ORF">STRIP9103_00749</name>
</gene>
<dbReference type="AlphaFoldDB" id="L1KRU7"/>
<sequence>MPPSRTHRLTVAVLASVASESAHDHVVRAPPEFSVAAVDPCSPAFGARPHLHAHPLTRREAM</sequence>
<protein>
    <submittedName>
        <fullName evidence="1">Uncharacterized protein</fullName>
    </submittedName>
</protein>